<accession>A0ABS9U1X9</accession>
<dbReference type="InterPro" id="IPR005828">
    <property type="entry name" value="MFS_sugar_transport-like"/>
</dbReference>
<dbReference type="Pfam" id="PF00083">
    <property type="entry name" value="Sugar_tr"/>
    <property type="match status" value="1"/>
</dbReference>
<dbReference type="InterPro" id="IPR036259">
    <property type="entry name" value="MFS_trans_sf"/>
</dbReference>
<dbReference type="Proteomes" id="UP001202922">
    <property type="component" value="Unassembled WGS sequence"/>
</dbReference>
<keyword evidence="4" id="KW-0472">Membrane</keyword>
<name>A0ABS9U1X9_9MICC</name>
<keyword evidence="3" id="KW-1133">Transmembrane helix</keyword>
<evidence type="ECO:0000256" key="4">
    <source>
        <dbReference type="ARBA" id="ARBA00023136"/>
    </source>
</evidence>
<dbReference type="Gene3D" id="1.20.1250.20">
    <property type="entry name" value="MFS general substrate transporter like domains"/>
    <property type="match status" value="1"/>
</dbReference>
<evidence type="ECO:0000313" key="6">
    <source>
        <dbReference type="EMBL" id="MCH6470694.1"/>
    </source>
</evidence>
<evidence type="ECO:0000313" key="7">
    <source>
        <dbReference type="Proteomes" id="UP001202922"/>
    </source>
</evidence>
<feature type="region of interest" description="Disordered" evidence="5">
    <location>
        <begin position="1"/>
        <end position="28"/>
    </location>
</feature>
<comment type="caution">
    <text evidence="6">The sequence shown here is derived from an EMBL/GenBank/DDBJ whole genome shotgun (WGS) entry which is preliminary data.</text>
</comment>
<evidence type="ECO:0000256" key="2">
    <source>
        <dbReference type="ARBA" id="ARBA00022692"/>
    </source>
</evidence>
<dbReference type="RefSeq" id="WP_241054199.1">
    <property type="nucleotide sequence ID" value="NZ_JAKZBV010000001.1"/>
</dbReference>
<keyword evidence="7" id="KW-1185">Reference proteome</keyword>
<protein>
    <submittedName>
        <fullName evidence="6">MFS transporter</fullName>
    </submittedName>
</protein>
<dbReference type="SUPFAM" id="SSF103473">
    <property type="entry name" value="MFS general substrate transporter"/>
    <property type="match status" value="1"/>
</dbReference>
<sequence>MREILPGHRSLHQTRCGSRPGQRNTLPGPVGPSILESTYPNELFPTALRATAVGLCTGTSRIGATIGAPATSLALTHLAPPGTMWIADAIAFIGAAIGLFMAPDTSGQDLEDSASLTQ</sequence>
<dbReference type="EMBL" id="JAKZBV010000001">
    <property type="protein sequence ID" value="MCH6470694.1"/>
    <property type="molecule type" value="Genomic_DNA"/>
</dbReference>
<gene>
    <name evidence="6" type="ORF">L0M17_12035</name>
</gene>
<evidence type="ECO:0000256" key="5">
    <source>
        <dbReference type="SAM" id="MobiDB-lite"/>
    </source>
</evidence>
<proteinExistence type="predicted"/>
<organism evidence="6 7">
    <name type="scientific">Sinomonas terrae</name>
    <dbReference type="NCBI Taxonomy" id="2908838"/>
    <lineage>
        <taxon>Bacteria</taxon>
        <taxon>Bacillati</taxon>
        <taxon>Actinomycetota</taxon>
        <taxon>Actinomycetes</taxon>
        <taxon>Micrococcales</taxon>
        <taxon>Micrococcaceae</taxon>
        <taxon>Sinomonas</taxon>
    </lineage>
</organism>
<comment type="subcellular location">
    <subcellularLocation>
        <location evidence="1">Membrane</location>
    </subcellularLocation>
</comment>
<evidence type="ECO:0000256" key="3">
    <source>
        <dbReference type="ARBA" id="ARBA00022989"/>
    </source>
</evidence>
<reference evidence="6 7" key="1">
    <citation type="submission" date="2022-03" db="EMBL/GenBank/DDBJ databases">
        <title>Sinomonas sp. isolated from a soil.</title>
        <authorList>
            <person name="Han J."/>
            <person name="Kim D.-U."/>
        </authorList>
    </citation>
    <scope>NUCLEOTIDE SEQUENCE [LARGE SCALE GENOMIC DNA]</scope>
    <source>
        <strain evidence="6 7">5-5</strain>
    </source>
</reference>
<keyword evidence="2" id="KW-0812">Transmembrane</keyword>
<evidence type="ECO:0000256" key="1">
    <source>
        <dbReference type="ARBA" id="ARBA00004370"/>
    </source>
</evidence>
<feature type="compositionally biased region" description="Polar residues" evidence="5">
    <location>
        <begin position="13"/>
        <end position="25"/>
    </location>
</feature>